<gene>
    <name evidence="3" type="ORF">DR999_PMT23962</name>
</gene>
<evidence type="ECO:0000313" key="3">
    <source>
        <dbReference type="EMBL" id="TFJ94840.1"/>
    </source>
</evidence>
<dbReference type="InterPro" id="IPR016162">
    <property type="entry name" value="Ald_DH_N"/>
</dbReference>
<keyword evidence="4" id="KW-1185">Reference proteome</keyword>
<dbReference type="GO" id="GO:0016620">
    <property type="term" value="F:oxidoreductase activity, acting on the aldehyde or oxo group of donors, NAD or NADP as acceptor"/>
    <property type="evidence" value="ECO:0007669"/>
    <property type="project" value="InterPro"/>
</dbReference>
<reference evidence="3 4" key="1">
    <citation type="submission" date="2019-04" db="EMBL/GenBank/DDBJ databases">
        <title>Draft genome of the big-headed turtle Platysternon megacephalum.</title>
        <authorList>
            <person name="Gong S."/>
        </authorList>
    </citation>
    <scope>NUCLEOTIDE SEQUENCE [LARGE SCALE GENOMIC DNA]</scope>
    <source>
        <strain evidence="3">DO16091913</strain>
        <tissue evidence="3">Muscle</tissue>
    </source>
</reference>
<reference evidence="3 4" key="2">
    <citation type="submission" date="2019-04" db="EMBL/GenBank/DDBJ databases">
        <title>The genome sequence of big-headed turtle.</title>
        <authorList>
            <person name="Gong S."/>
        </authorList>
    </citation>
    <scope>NUCLEOTIDE SEQUENCE [LARGE SCALE GENOMIC DNA]</scope>
    <source>
        <strain evidence="3">DO16091913</strain>
        <tissue evidence="3">Muscle</tissue>
    </source>
</reference>
<dbReference type="InterPro" id="IPR016163">
    <property type="entry name" value="Ald_DH_C"/>
</dbReference>
<organism evidence="3 4">
    <name type="scientific">Platysternon megacephalum</name>
    <name type="common">big-headed turtle</name>
    <dbReference type="NCBI Taxonomy" id="55544"/>
    <lineage>
        <taxon>Eukaryota</taxon>
        <taxon>Metazoa</taxon>
        <taxon>Chordata</taxon>
        <taxon>Craniata</taxon>
        <taxon>Vertebrata</taxon>
        <taxon>Euteleostomi</taxon>
        <taxon>Archelosauria</taxon>
        <taxon>Testudinata</taxon>
        <taxon>Testudines</taxon>
        <taxon>Cryptodira</taxon>
        <taxon>Durocryptodira</taxon>
        <taxon>Testudinoidea</taxon>
        <taxon>Platysternidae</taxon>
        <taxon>Platysternon</taxon>
    </lineage>
</organism>
<keyword evidence="3" id="KW-0418">Kinase</keyword>
<sequence length="191" mass="20537">MGSLGSQRHFDRVHEHITDALAHGATVLTGGNARPDLGPWFFEPTVLTNVTPAMLVHSRETFGPVVWVQRVRSDAEAIVAANASDYGLHACVWSTDRRRARAIARLIRCGSVTINEGYGAITAAPAAPMGGMRTSGIGRRHGAEGLLRFTESQSVAVQRLMGHGIPSGFTEKGFVQISNGLLRLKQALRLS</sequence>
<dbReference type="Gene3D" id="3.40.309.10">
    <property type="entry name" value="Aldehyde Dehydrogenase, Chain A, domain 2"/>
    <property type="match status" value="1"/>
</dbReference>
<dbReference type="InterPro" id="IPR050740">
    <property type="entry name" value="Aldehyde_DH_Superfamily"/>
</dbReference>
<keyword evidence="1" id="KW-0560">Oxidoreductase</keyword>
<feature type="domain" description="Aldehyde dehydrogenase" evidence="2">
    <location>
        <begin position="1"/>
        <end position="155"/>
    </location>
</feature>
<dbReference type="InterPro" id="IPR016161">
    <property type="entry name" value="Ald_DH/histidinol_DH"/>
</dbReference>
<dbReference type="STRING" id="55544.A0A4D9DBS7"/>
<dbReference type="AlphaFoldDB" id="A0A4D9DBS7"/>
<dbReference type="SUPFAM" id="SSF53720">
    <property type="entry name" value="ALDH-like"/>
    <property type="match status" value="1"/>
</dbReference>
<dbReference type="Gene3D" id="3.40.605.10">
    <property type="entry name" value="Aldehyde Dehydrogenase, Chain A, domain 1"/>
    <property type="match status" value="1"/>
</dbReference>
<evidence type="ECO:0000313" key="4">
    <source>
        <dbReference type="Proteomes" id="UP000297703"/>
    </source>
</evidence>
<keyword evidence="3" id="KW-0808">Transferase</keyword>
<dbReference type="InterPro" id="IPR015590">
    <property type="entry name" value="Aldehyde_DH_dom"/>
</dbReference>
<accession>A0A4D9DBS7</accession>
<dbReference type="Pfam" id="PF00171">
    <property type="entry name" value="Aldedh"/>
    <property type="match status" value="1"/>
</dbReference>
<dbReference type="OrthoDB" id="310895at2759"/>
<dbReference type="PANTHER" id="PTHR43353">
    <property type="entry name" value="SUCCINATE-SEMIALDEHYDE DEHYDROGENASE, MITOCHONDRIAL"/>
    <property type="match status" value="1"/>
</dbReference>
<dbReference type="PANTHER" id="PTHR43353:SF5">
    <property type="entry name" value="SUCCINATE-SEMIALDEHYDE DEHYDROGENASE, MITOCHONDRIAL"/>
    <property type="match status" value="1"/>
</dbReference>
<comment type="caution">
    <text evidence="3">The sequence shown here is derived from an EMBL/GenBank/DDBJ whole genome shotgun (WGS) entry which is preliminary data.</text>
</comment>
<dbReference type="GO" id="GO:0016301">
    <property type="term" value="F:kinase activity"/>
    <property type="evidence" value="ECO:0007669"/>
    <property type="project" value="UniProtKB-KW"/>
</dbReference>
<dbReference type="EMBL" id="QXTE01027029">
    <property type="protein sequence ID" value="TFJ94840.1"/>
    <property type="molecule type" value="Genomic_DNA"/>
</dbReference>
<evidence type="ECO:0000259" key="2">
    <source>
        <dbReference type="Pfam" id="PF00171"/>
    </source>
</evidence>
<evidence type="ECO:0000256" key="1">
    <source>
        <dbReference type="ARBA" id="ARBA00023002"/>
    </source>
</evidence>
<dbReference type="Proteomes" id="UP000297703">
    <property type="component" value="Unassembled WGS sequence"/>
</dbReference>
<protein>
    <submittedName>
        <fullName evidence="3">Adenylate kinase</fullName>
    </submittedName>
</protein>
<proteinExistence type="predicted"/>
<name>A0A4D9DBS7_9SAUR</name>